<reference evidence="3 4" key="1">
    <citation type="journal article" date="2021" name="Pathogens">
        <title>Isolation and Characterization of Kingella bonacorsii sp. nov., A Novel Kingella Species Detected in a Stable Periodontitis Subject.</title>
        <authorList>
            <person name="Antezack A."/>
            <person name="Boxberger M."/>
            <person name="Rolland C."/>
            <person name="Monnet-Corti V."/>
            <person name="La Scola B."/>
        </authorList>
    </citation>
    <scope>NUCLEOTIDE SEQUENCE [LARGE SCALE GENOMIC DNA]</scope>
    <source>
        <strain evidence="3 4">Marseille-Q4569</strain>
    </source>
</reference>
<dbReference type="Pfam" id="PF13827">
    <property type="entry name" value="DUF4189"/>
    <property type="match status" value="1"/>
</dbReference>
<evidence type="ECO:0000313" key="4">
    <source>
        <dbReference type="Proteomes" id="UP000614058"/>
    </source>
</evidence>
<proteinExistence type="predicted"/>
<sequence>MVKRSFMVSLLLFASSGVLAQVCDPSNATGQCGFRDANGNLVRSPEEVYSSYQQQGRTAYNPPLPPRIVMLPDRFGAVAVAINNHGFSSVYNMNSKREAKEKVLQLCKKENASPCKIYLEYGNGCISMASGKGRFNRYYPVYSFSRQQGQTQRDVMEQCSAQYSDCGIAIEEECSIARPPR</sequence>
<comment type="caution">
    <text evidence="3">The sequence shown here is derived from an EMBL/GenBank/DDBJ whole genome shotgun (WGS) entry which is preliminary data.</text>
</comment>
<dbReference type="Proteomes" id="UP000614058">
    <property type="component" value="Unassembled WGS sequence"/>
</dbReference>
<keyword evidence="1" id="KW-0732">Signal</keyword>
<name>A0ABS1BQ08_9NEIS</name>
<dbReference type="InterPro" id="IPR025240">
    <property type="entry name" value="DUF4189"/>
</dbReference>
<protein>
    <submittedName>
        <fullName evidence="3">DUF4189 domain-containing protein</fullName>
    </submittedName>
</protein>
<gene>
    <name evidence="3" type="ORF">JDW22_01835</name>
</gene>
<evidence type="ECO:0000259" key="2">
    <source>
        <dbReference type="Pfam" id="PF13827"/>
    </source>
</evidence>
<dbReference type="EMBL" id="JAEHNZ010000001">
    <property type="protein sequence ID" value="MBK0395356.1"/>
    <property type="molecule type" value="Genomic_DNA"/>
</dbReference>
<accession>A0ABS1BQ08</accession>
<organism evidence="3 4">
    <name type="scientific">Kingella bonacorsii</name>
    <dbReference type="NCBI Taxonomy" id="2796361"/>
    <lineage>
        <taxon>Bacteria</taxon>
        <taxon>Pseudomonadati</taxon>
        <taxon>Pseudomonadota</taxon>
        <taxon>Betaproteobacteria</taxon>
        <taxon>Neisseriales</taxon>
        <taxon>Neisseriaceae</taxon>
        <taxon>Kingella</taxon>
    </lineage>
</organism>
<dbReference type="RefSeq" id="WP_200521359.1">
    <property type="nucleotide sequence ID" value="NZ_JAEHNZ010000001.1"/>
</dbReference>
<feature type="signal peptide" evidence="1">
    <location>
        <begin position="1"/>
        <end position="20"/>
    </location>
</feature>
<feature type="chain" id="PRO_5047486023" evidence="1">
    <location>
        <begin position="21"/>
        <end position="181"/>
    </location>
</feature>
<keyword evidence="4" id="KW-1185">Reference proteome</keyword>
<feature type="domain" description="DUF4189" evidence="2">
    <location>
        <begin position="75"/>
        <end position="170"/>
    </location>
</feature>
<evidence type="ECO:0000313" key="3">
    <source>
        <dbReference type="EMBL" id="MBK0395356.1"/>
    </source>
</evidence>
<evidence type="ECO:0000256" key="1">
    <source>
        <dbReference type="SAM" id="SignalP"/>
    </source>
</evidence>